<protein>
    <submittedName>
        <fullName evidence="1">Uncharacterized protein</fullName>
    </submittedName>
</protein>
<organism evidence="1 2">
    <name type="scientific">Pleurodeles waltl</name>
    <name type="common">Iberian ribbed newt</name>
    <dbReference type="NCBI Taxonomy" id="8319"/>
    <lineage>
        <taxon>Eukaryota</taxon>
        <taxon>Metazoa</taxon>
        <taxon>Chordata</taxon>
        <taxon>Craniata</taxon>
        <taxon>Vertebrata</taxon>
        <taxon>Euteleostomi</taxon>
        <taxon>Amphibia</taxon>
        <taxon>Batrachia</taxon>
        <taxon>Caudata</taxon>
        <taxon>Salamandroidea</taxon>
        <taxon>Salamandridae</taxon>
        <taxon>Pleurodelinae</taxon>
        <taxon>Pleurodeles</taxon>
    </lineage>
</organism>
<gene>
    <name evidence="1" type="ORF">NDU88_007301</name>
</gene>
<proteinExistence type="predicted"/>
<sequence>MSSCLYCAEQSIENAFEINVILRCKWPWLVVQFLLERQEGRDAGNCPERELHSWAAWLENPPGGSKLNGDFRAELLVESLPPLLVESLPPLLVESLPPLLAESLPPLLAESLPPLLAESLPPLLAESLPPLLAESLPPLLAESLPPLLAESLPPLAIIHCGFYTLNITVCCMNFRLWSALLR</sequence>
<comment type="caution">
    <text evidence="1">The sequence shown here is derived from an EMBL/GenBank/DDBJ whole genome shotgun (WGS) entry which is preliminary data.</text>
</comment>
<reference evidence="1" key="1">
    <citation type="journal article" date="2022" name="bioRxiv">
        <title>Sequencing and chromosome-scale assembly of the giantPleurodeles waltlgenome.</title>
        <authorList>
            <person name="Brown T."/>
            <person name="Elewa A."/>
            <person name="Iarovenko S."/>
            <person name="Subramanian E."/>
            <person name="Araus A.J."/>
            <person name="Petzold A."/>
            <person name="Susuki M."/>
            <person name="Suzuki K.-i.T."/>
            <person name="Hayashi T."/>
            <person name="Toyoda A."/>
            <person name="Oliveira C."/>
            <person name="Osipova E."/>
            <person name="Leigh N.D."/>
            <person name="Simon A."/>
            <person name="Yun M.H."/>
        </authorList>
    </citation>
    <scope>NUCLEOTIDE SEQUENCE</scope>
    <source>
        <strain evidence="1">20211129_DDA</strain>
        <tissue evidence="1">Liver</tissue>
    </source>
</reference>
<evidence type="ECO:0000313" key="2">
    <source>
        <dbReference type="Proteomes" id="UP001066276"/>
    </source>
</evidence>
<dbReference type="Proteomes" id="UP001066276">
    <property type="component" value="Chromosome 1_2"/>
</dbReference>
<evidence type="ECO:0000313" key="1">
    <source>
        <dbReference type="EMBL" id="KAJ1211953.1"/>
    </source>
</evidence>
<dbReference type="EMBL" id="JANPWB010000002">
    <property type="protein sequence ID" value="KAJ1211953.1"/>
    <property type="molecule type" value="Genomic_DNA"/>
</dbReference>
<name>A0AAV7WD34_PLEWA</name>
<keyword evidence="2" id="KW-1185">Reference proteome</keyword>
<accession>A0AAV7WD34</accession>
<dbReference type="AlphaFoldDB" id="A0AAV7WD34"/>